<protein>
    <submittedName>
        <fullName evidence="1">Uncharacterized protein</fullName>
    </submittedName>
</protein>
<reference evidence="1" key="1">
    <citation type="journal article" date="2020" name="Stud. Mycol.">
        <title>101 Dothideomycetes genomes: a test case for predicting lifestyles and emergence of pathogens.</title>
        <authorList>
            <person name="Haridas S."/>
            <person name="Albert R."/>
            <person name="Binder M."/>
            <person name="Bloem J."/>
            <person name="Labutti K."/>
            <person name="Salamov A."/>
            <person name="Andreopoulos B."/>
            <person name="Baker S."/>
            <person name="Barry K."/>
            <person name="Bills G."/>
            <person name="Bluhm B."/>
            <person name="Cannon C."/>
            <person name="Castanera R."/>
            <person name="Culley D."/>
            <person name="Daum C."/>
            <person name="Ezra D."/>
            <person name="Gonzalez J."/>
            <person name="Henrissat B."/>
            <person name="Kuo A."/>
            <person name="Liang C."/>
            <person name="Lipzen A."/>
            <person name="Lutzoni F."/>
            <person name="Magnuson J."/>
            <person name="Mondo S."/>
            <person name="Nolan M."/>
            <person name="Ohm R."/>
            <person name="Pangilinan J."/>
            <person name="Park H.-J."/>
            <person name="Ramirez L."/>
            <person name="Alfaro M."/>
            <person name="Sun H."/>
            <person name="Tritt A."/>
            <person name="Yoshinaga Y."/>
            <person name="Zwiers L.-H."/>
            <person name="Turgeon B."/>
            <person name="Goodwin S."/>
            <person name="Spatafora J."/>
            <person name="Crous P."/>
            <person name="Grigoriev I."/>
        </authorList>
    </citation>
    <scope>NUCLEOTIDE SEQUENCE</scope>
    <source>
        <strain evidence="1">CBS 107.79</strain>
    </source>
</reference>
<gene>
    <name evidence="1" type="ORF">BU23DRAFT_626152</name>
</gene>
<proteinExistence type="predicted"/>
<dbReference type="OrthoDB" id="3801407at2759"/>
<dbReference type="EMBL" id="ML976665">
    <property type="protein sequence ID" value="KAF1976724.1"/>
    <property type="molecule type" value="Genomic_DNA"/>
</dbReference>
<name>A0A6A5VHN7_9PLEO</name>
<accession>A0A6A5VHN7</accession>
<sequence length="167" mass="18625">MSTTYPEGLAWQRADINFAFALVSLSRYPLSNITRPSQSQAASRVAMVFLFLKLPAELRNQVYEYAAEIATNKPVHITHVGGTDGNYAALTRVNRQTRKEYLPIYQRVVRAARESTLSLDISDLALWSDTFIKTGNRIPSTCDLQAADNWQAFVSVYDGASEDISDA</sequence>
<organism evidence="1 2">
    <name type="scientific">Bimuria novae-zelandiae CBS 107.79</name>
    <dbReference type="NCBI Taxonomy" id="1447943"/>
    <lineage>
        <taxon>Eukaryota</taxon>
        <taxon>Fungi</taxon>
        <taxon>Dikarya</taxon>
        <taxon>Ascomycota</taxon>
        <taxon>Pezizomycotina</taxon>
        <taxon>Dothideomycetes</taxon>
        <taxon>Pleosporomycetidae</taxon>
        <taxon>Pleosporales</taxon>
        <taxon>Massarineae</taxon>
        <taxon>Didymosphaeriaceae</taxon>
        <taxon>Bimuria</taxon>
    </lineage>
</organism>
<evidence type="ECO:0000313" key="2">
    <source>
        <dbReference type="Proteomes" id="UP000800036"/>
    </source>
</evidence>
<dbReference type="AlphaFoldDB" id="A0A6A5VHN7"/>
<evidence type="ECO:0000313" key="1">
    <source>
        <dbReference type="EMBL" id="KAF1976724.1"/>
    </source>
</evidence>
<keyword evidence="2" id="KW-1185">Reference proteome</keyword>
<dbReference type="Proteomes" id="UP000800036">
    <property type="component" value="Unassembled WGS sequence"/>
</dbReference>